<accession>A0A1I1DUE6</accession>
<dbReference type="GO" id="GO:0005975">
    <property type="term" value="P:carbohydrate metabolic process"/>
    <property type="evidence" value="ECO:0007669"/>
    <property type="project" value="InterPro"/>
</dbReference>
<comment type="similarity">
    <text evidence="2">Belongs to the glycosyl hydrolase 20 family.</text>
</comment>
<evidence type="ECO:0000259" key="7">
    <source>
        <dbReference type="Pfam" id="PF00728"/>
    </source>
</evidence>
<dbReference type="InterPro" id="IPR025705">
    <property type="entry name" value="Beta_hexosaminidase_sua/sub"/>
</dbReference>
<evidence type="ECO:0000313" key="9">
    <source>
        <dbReference type="EMBL" id="SFB76163.1"/>
    </source>
</evidence>
<dbReference type="SUPFAM" id="SSF55545">
    <property type="entry name" value="beta-N-acetylhexosaminidase-like domain"/>
    <property type="match status" value="1"/>
</dbReference>
<dbReference type="GO" id="GO:0004563">
    <property type="term" value="F:beta-N-acetylhexosaminidase activity"/>
    <property type="evidence" value="ECO:0007669"/>
    <property type="project" value="UniProtKB-EC"/>
</dbReference>
<keyword evidence="4" id="KW-0378">Hydrolase</keyword>
<dbReference type="AlphaFoldDB" id="A0A1I1DUE6"/>
<evidence type="ECO:0000259" key="8">
    <source>
        <dbReference type="Pfam" id="PF02838"/>
    </source>
</evidence>
<dbReference type="Proteomes" id="UP000199438">
    <property type="component" value="Unassembled WGS sequence"/>
</dbReference>
<dbReference type="SUPFAM" id="SSF51445">
    <property type="entry name" value="(Trans)glycosidases"/>
    <property type="match status" value="1"/>
</dbReference>
<evidence type="ECO:0000313" key="10">
    <source>
        <dbReference type="Proteomes" id="UP000199438"/>
    </source>
</evidence>
<dbReference type="STRING" id="1334022.SAMN04487907_101492"/>
<keyword evidence="5" id="KW-0326">Glycosidase</keyword>
<dbReference type="PIRSF" id="PIRSF001093">
    <property type="entry name" value="B-hxosamndse_ab_euk"/>
    <property type="match status" value="1"/>
</dbReference>
<dbReference type="OrthoDB" id="9763537at2"/>
<dbReference type="InterPro" id="IPR015882">
    <property type="entry name" value="HEX_bac_N"/>
</dbReference>
<dbReference type="GO" id="GO:0016020">
    <property type="term" value="C:membrane"/>
    <property type="evidence" value="ECO:0007669"/>
    <property type="project" value="TreeGrafter"/>
</dbReference>
<dbReference type="EC" id="3.2.1.52" evidence="3"/>
<organism evidence="9 10">
    <name type="scientific">Zunongwangia mangrovi</name>
    <dbReference type="NCBI Taxonomy" id="1334022"/>
    <lineage>
        <taxon>Bacteria</taxon>
        <taxon>Pseudomonadati</taxon>
        <taxon>Bacteroidota</taxon>
        <taxon>Flavobacteriia</taxon>
        <taxon>Flavobacteriales</taxon>
        <taxon>Flavobacteriaceae</taxon>
        <taxon>Zunongwangia</taxon>
    </lineage>
</organism>
<dbReference type="PANTHER" id="PTHR22600:SF57">
    <property type="entry name" value="BETA-N-ACETYLHEXOSAMINIDASE"/>
    <property type="match status" value="1"/>
</dbReference>
<evidence type="ECO:0000256" key="3">
    <source>
        <dbReference type="ARBA" id="ARBA00012663"/>
    </source>
</evidence>
<protein>
    <recommendedName>
        <fullName evidence="3">beta-N-acetylhexosaminidase</fullName>
        <ecNumber evidence="3">3.2.1.52</ecNumber>
    </recommendedName>
</protein>
<dbReference type="InterPro" id="IPR015883">
    <property type="entry name" value="Glyco_hydro_20_cat"/>
</dbReference>
<dbReference type="InterPro" id="IPR017853">
    <property type="entry name" value="GH"/>
</dbReference>
<keyword evidence="10" id="KW-1185">Reference proteome</keyword>
<dbReference type="Gene3D" id="3.20.20.80">
    <property type="entry name" value="Glycosidases"/>
    <property type="match status" value="1"/>
</dbReference>
<reference evidence="10" key="1">
    <citation type="submission" date="2016-10" db="EMBL/GenBank/DDBJ databases">
        <authorList>
            <person name="Varghese N."/>
            <person name="Submissions S."/>
        </authorList>
    </citation>
    <scope>NUCLEOTIDE SEQUENCE [LARGE SCALE GENOMIC DNA]</scope>
    <source>
        <strain evidence="10">DSM 24499</strain>
    </source>
</reference>
<evidence type="ECO:0000256" key="4">
    <source>
        <dbReference type="ARBA" id="ARBA00022801"/>
    </source>
</evidence>
<dbReference type="PANTHER" id="PTHR22600">
    <property type="entry name" value="BETA-HEXOSAMINIDASE"/>
    <property type="match status" value="1"/>
</dbReference>
<dbReference type="EMBL" id="FOKV01000001">
    <property type="protein sequence ID" value="SFB76163.1"/>
    <property type="molecule type" value="Genomic_DNA"/>
</dbReference>
<comment type="catalytic activity">
    <reaction evidence="1">
        <text>Hydrolysis of terminal non-reducing N-acetyl-D-hexosamine residues in N-acetyl-beta-D-hexosaminides.</text>
        <dbReference type="EC" id="3.2.1.52"/>
    </reaction>
</comment>
<evidence type="ECO:0000256" key="2">
    <source>
        <dbReference type="ARBA" id="ARBA00006285"/>
    </source>
</evidence>
<sequence>MKRSFFSVFFSVFIFLGVLAQDKPAIIPKPSKIEWKNSEFQFSSRLTFYADAEAEKSLKWLKALLNTAGSELEKASEKEAIVSLKIDKNLSSSLGNEGYQLKVTSEKIKIEAATNAGLFYGIITLRQLFPAEVENGKITSEFGIPAVSITDKPFYEWRGSMIDVARSFFDLDYLKKHVDRMALYKLNRFHIHLSDDQGWRIEIKKWPKLTEIGGQSAVENGRAGYLTQAEFKELQAYAKERNVIIIPEVDMPGHTYAALQGYPELSCDNFENLEPKRATPPEPFHGTNVGWSKFCMEKPVVYDFISDVIAELAEITDGPYLHIGGDEIEDEHYKEFVVKAEKIVRENGKTAIGWEEVTQAKVDDSFISQRWTGTTKSVVDTRIIESICKNFYLDHGNIPNQPNTYSWCKKDGVSLKNVYDFVSENENAIGVEAAVWTELVHSDATADDRLWPRSIAVAEVGWSSPKKKDYSEFTKRLGTHGKRLDYLGINFYNTPDVQWNATKIKGVFSTVEK</sequence>
<dbReference type="Pfam" id="PF02838">
    <property type="entry name" value="Glyco_hydro_20b"/>
    <property type="match status" value="1"/>
</dbReference>
<dbReference type="Pfam" id="PF00728">
    <property type="entry name" value="Glyco_hydro_20"/>
    <property type="match status" value="1"/>
</dbReference>
<name>A0A1I1DUE6_9FLAO</name>
<evidence type="ECO:0000256" key="6">
    <source>
        <dbReference type="PIRSR" id="PIRSR625705-1"/>
    </source>
</evidence>
<dbReference type="Gene3D" id="3.30.379.10">
    <property type="entry name" value="Chitobiase/beta-hexosaminidase domain 2-like"/>
    <property type="match status" value="1"/>
</dbReference>
<feature type="active site" description="Proton donor" evidence="6">
    <location>
        <position position="327"/>
    </location>
</feature>
<feature type="domain" description="Beta-hexosaminidase bacterial type N-terminal" evidence="8">
    <location>
        <begin position="23"/>
        <end position="151"/>
    </location>
</feature>
<dbReference type="InterPro" id="IPR029018">
    <property type="entry name" value="Hex-like_dom2"/>
</dbReference>
<evidence type="ECO:0000256" key="5">
    <source>
        <dbReference type="ARBA" id="ARBA00023295"/>
    </source>
</evidence>
<feature type="domain" description="Glycoside hydrolase family 20 catalytic" evidence="7">
    <location>
        <begin position="155"/>
        <end position="334"/>
    </location>
</feature>
<proteinExistence type="inferred from homology"/>
<dbReference type="GO" id="GO:0030203">
    <property type="term" value="P:glycosaminoglycan metabolic process"/>
    <property type="evidence" value="ECO:0007669"/>
    <property type="project" value="TreeGrafter"/>
</dbReference>
<gene>
    <name evidence="9" type="ORF">SAMN04487907_101492</name>
</gene>
<dbReference type="PRINTS" id="PR00738">
    <property type="entry name" value="GLHYDRLASE20"/>
</dbReference>
<dbReference type="RefSeq" id="WP_092539796.1">
    <property type="nucleotide sequence ID" value="NZ_FOKV01000001.1"/>
</dbReference>
<evidence type="ECO:0000256" key="1">
    <source>
        <dbReference type="ARBA" id="ARBA00001231"/>
    </source>
</evidence>